<comment type="caution">
    <text evidence="1">The sequence shown here is derived from an EMBL/GenBank/DDBJ whole genome shotgun (WGS) entry which is preliminary data.</text>
</comment>
<dbReference type="AlphaFoldDB" id="A0A9W8TS76"/>
<dbReference type="EMBL" id="JANPWZ010000072">
    <property type="protein sequence ID" value="KAJ3579656.1"/>
    <property type="molecule type" value="Genomic_DNA"/>
</dbReference>
<keyword evidence="2" id="KW-1185">Reference proteome</keyword>
<protein>
    <submittedName>
        <fullName evidence="1">Uncharacterized protein</fullName>
    </submittedName>
</protein>
<name>A0A9W8TS76_9PEZI</name>
<dbReference type="Proteomes" id="UP001148614">
    <property type="component" value="Unassembled WGS sequence"/>
</dbReference>
<sequence>MPGYIRSSEWNPGNPLPRGAGLPLRPESDDPIKPVNVFGAGTLNDPCILYRCIPIFFGTELDQFNDFARWLCKKLGFTHIWIRAHVHNWTIVRDDITGAKTGDRQDGEDDHITIYLGNSANWIHVHGDVYVKVSVVGKKEHMPEDLRPVEELQLQDGKPPRNLRLFAWTPNLTTVTSSRRDEAMASQNWRAK</sequence>
<evidence type="ECO:0000313" key="2">
    <source>
        <dbReference type="Proteomes" id="UP001148614"/>
    </source>
</evidence>
<organism evidence="1 2">
    <name type="scientific">Xylaria arbuscula</name>
    <dbReference type="NCBI Taxonomy" id="114810"/>
    <lineage>
        <taxon>Eukaryota</taxon>
        <taxon>Fungi</taxon>
        <taxon>Dikarya</taxon>
        <taxon>Ascomycota</taxon>
        <taxon>Pezizomycotina</taxon>
        <taxon>Sordariomycetes</taxon>
        <taxon>Xylariomycetidae</taxon>
        <taxon>Xylariales</taxon>
        <taxon>Xylariaceae</taxon>
        <taxon>Xylaria</taxon>
    </lineage>
</organism>
<accession>A0A9W8TS76</accession>
<gene>
    <name evidence="1" type="ORF">NPX13_g915</name>
</gene>
<proteinExistence type="predicted"/>
<reference evidence="1" key="1">
    <citation type="submission" date="2022-07" db="EMBL/GenBank/DDBJ databases">
        <title>Genome Sequence of Xylaria arbuscula.</title>
        <authorList>
            <person name="Buettner E."/>
        </authorList>
    </citation>
    <scope>NUCLEOTIDE SEQUENCE</scope>
    <source>
        <strain evidence="1">VT107</strain>
    </source>
</reference>
<evidence type="ECO:0000313" key="1">
    <source>
        <dbReference type="EMBL" id="KAJ3579656.1"/>
    </source>
</evidence>